<dbReference type="Proteomes" id="UP000218160">
    <property type="component" value="Chromosome 1"/>
</dbReference>
<evidence type="ECO:0000256" key="2">
    <source>
        <dbReference type="ARBA" id="ARBA00022679"/>
    </source>
</evidence>
<evidence type="ECO:0000256" key="5">
    <source>
        <dbReference type="RuleBase" id="RU003557"/>
    </source>
</evidence>
<keyword evidence="3 5" id="KW-0012">Acyltransferase</keyword>
<dbReference type="AlphaFoldDB" id="A0A291B9V2"/>
<dbReference type="FunFam" id="3.40.47.10:FF:000010">
    <property type="entry name" value="Acetyl-CoA acetyltransferase (Thiolase)"/>
    <property type="match status" value="1"/>
</dbReference>
<accession>A0A291B9V2</accession>
<name>A0A291B9V2_9GAMM</name>
<feature type="domain" description="Thiolase N-terminal" evidence="6">
    <location>
        <begin position="4"/>
        <end position="263"/>
    </location>
</feature>
<evidence type="ECO:0000256" key="4">
    <source>
        <dbReference type="PIRSR" id="PIRSR000429-1"/>
    </source>
</evidence>
<feature type="active site" description="Proton acceptor" evidence="4">
    <location>
        <position position="357"/>
    </location>
</feature>
<dbReference type="InterPro" id="IPR020610">
    <property type="entry name" value="Thiolase_AS"/>
</dbReference>
<dbReference type="InterPro" id="IPR016039">
    <property type="entry name" value="Thiolase-like"/>
</dbReference>
<proteinExistence type="inferred from homology"/>
<evidence type="ECO:0000259" key="7">
    <source>
        <dbReference type="Pfam" id="PF02803"/>
    </source>
</evidence>
<dbReference type="Pfam" id="PF00108">
    <property type="entry name" value="Thiolase_N"/>
    <property type="match status" value="1"/>
</dbReference>
<feature type="active site" description="Acyl-thioester intermediate" evidence="4">
    <location>
        <position position="88"/>
    </location>
</feature>
<dbReference type="PANTHER" id="PTHR18919">
    <property type="entry name" value="ACETYL-COA C-ACYLTRANSFERASE"/>
    <property type="match status" value="1"/>
</dbReference>
<dbReference type="EMBL" id="CP020660">
    <property type="protein sequence ID" value="ATF09763.1"/>
    <property type="molecule type" value="Genomic_DNA"/>
</dbReference>
<dbReference type="InterPro" id="IPR020615">
    <property type="entry name" value="Thiolase_acyl_enz_int_AS"/>
</dbReference>
<evidence type="ECO:0000256" key="3">
    <source>
        <dbReference type="ARBA" id="ARBA00023315"/>
    </source>
</evidence>
<organism evidence="8 9">
    <name type="scientific">Candidatus Enterovibrio altilux</name>
    <dbReference type="NCBI Taxonomy" id="1927128"/>
    <lineage>
        <taxon>Bacteria</taxon>
        <taxon>Pseudomonadati</taxon>
        <taxon>Pseudomonadota</taxon>
        <taxon>Gammaproteobacteria</taxon>
        <taxon>Vibrionales</taxon>
        <taxon>Vibrionaceae</taxon>
        <taxon>Enterovibrio</taxon>
    </lineage>
</organism>
<evidence type="ECO:0000313" key="8">
    <source>
        <dbReference type="EMBL" id="ATF09763.1"/>
    </source>
</evidence>
<dbReference type="RefSeq" id="WP_096619312.1">
    <property type="nucleotide sequence ID" value="NZ_CP020660.1"/>
</dbReference>
<dbReference type="SUPFAM" id="SSF53901">
    <property type="entry name" value="Thiolase-like"/>
    <property type="match status" value="2"/>
</dbReference>
<dbReference type="EC" id="2.3.1.16" evidence="8"/>
<dbReference type="NCBIfam" id="TIGR01930">
    <property type="entry name" value="AcCoA-C-Actrans"/>
    <property type="match status" value="1"/>
</dbReference>
<dbReference type="GO" id="GO:0044281">
    <property type="term" value="P:small molecule metabolic process"/>
    <property type="evidence" value="ECO:0007669"/>
    <property type="project" value="UniProtKB-ARBA"/>
</dbReference>
<dbReference type="Pfam" id="PF02803">
    <property type="entry name" value="Thiolase_C"/>
    <property type="match status" value="1"/>
</dbReference>
<dbReference type="PROSITE" id="PS00099">
    <property type="entry name" value="THIOLASE_3"/>
    <property type="match status" value="1"/>
</dbReference>
<dbReference type="PROSITE" id="PS00737">
    <property type="entry name" value="THIOLASE_2"/>
    <property type="match status" value="1"/>
</dbReference>
<dbReference type="KEGG" id="elux:BTN50_1277"/>
<protein>
    <submittedName>
        <fullName evidence="8">3-ketoacyl-CoA thiolase</fullName>
        <ecNumber evidence="8">2.3.1.16</ecNumber>
    </submittedName>
</protein>
<evidence type="ECO:0000256" key="1">
    <source>
        <dbReference type="ARBA" id="ARBA00010982"/>
    </source>
</evidence>
<reference evidence="9" key="1">
    <citation type="submission" date="2017-04" db="EMBL/GenBank/DDBJ databases">
        <title>Genome evolution of the luminous symbionts of deep sea anglerfish.</title>
        <authorList>
            <person name="Hendry T.A."/>
        </authorList>
    </citation>
    <scope>NUCLEOTIDE SEQUENCE [LARGE SCALE GENOMIC DNA]</scope>
</reference>
<dbReference type="PANTHER" id="PTHR18919:SF164">
    <property type="entry name" value="ACETYL-COA ACETYLTRANSFERASE"/>
    <property type="match status" value="1"/>
</dbReference>
<dbReference type="InterPro" id="IPR002155">
    <property type="entry name" value="Thiolase"/>
</dbReference>
<evidence type="ECO:0000313" key="9">
    <source>
        <dbReference type="Proteomes" id="UP000218160"/>
    </source>
</evidence>
<gene>
    <name evidence="8" type="ORF">BTN50_1277</name>
</gene>
<dbReference type="Gene3D" id="3.40.47.10">
    <property type="match status" value="2"/>
</dbReference>
<dbReference type="CDD" id="cd00751">
    <property type="entry name" value="thiolase"/>
    <property type="match status" value="1"/>
</dbReference>
<dbReference type="InterPro" id="IPR020617">
    <property type="entry name" value="Thiolase_C"/>
</dbReference>
<dbReference type="GO" id="GO:0003988">
    <property type="term" value="F:acetyl-CoA C-acyltransferase activity"/>
    <property type="evidence" value="ECO:0007669"/>
    <property type="project" value="UniProtKB-EC"/>
</dbReference>
<sequence>MKKVYIVAAKRTPIGAFIGSLKDTSVGQLAAIAIKGALEASNVSPDAINEVILGNVISAGQGMGIGRQAAIFAGIPLTVPAYAINMVCGSGMKAVMDAVAHIRCDDANIVVAAGAENMSQIPFATSGSLRSGQKMGEIRLKDLLVSDGLTDVYNQYHMGMTAENVAELVGLSRAQQDSYATQSQQKAVAAVENGRFKDEIVPVEIKQRHQTIFFDTDEYPKSDTTQENLNKLSPAFNLEGTVTAGNSSGLNDGASAIIVASESAVQRLGLKPLAEICSYAQVGLDPKIMGLGPVGAVTEALKKAKIFIADVDLFELNEAFAAQALGVIHQLADAHNVSPDTIIEKANVNGGAIALGHPLGASGNRILVSLIHELEKREGTYGVASLCIGGGMGIAMIIKRASTNECNTPLNLITYT</sequence>
<dbReference type="OrthoDB" id="8951704at2"/>
<dbReference type="InterPro" id="IPR020613">
    <property type="entry name" value="Thiolase_CS"/>
</dbReference>
<keyword evidence="2 5" id="KW-0808">Transferase</keyword>
<dbReference type="PROSITE" id="PS00098">
    <property type="entry name" value="THIOLASE_1"/>
    <property type="match status" value="1"/>
</dbReference>
<keyword evidence="9" id="KW-1185">Reference proteome</keyword>
<feature type="domain" description="Thiolase C-terminal" evidence="7">
    <location>
        <begin position="270"/>
        <end position="400"/>
    </location>
</feature>
<comment type="similarity">
    <text evidence="1 5">Belongs to the thiolase-like superfamily. Thiolase family.</text>
</comment>
<dbReference type="PIRSF" id="PIRSF000429">
    <property type="entry name" value="Ac-CoA_Ac_transf"/>
    <property type="match status" value="1"/>
</dbReference>
<evidence type="ECO:0000259" key="6">
    <source>
        <dbReference type="Pfam" id="PF00108"/>
    </source>
</evidence>
<feature type="active site" description="Proton acceptor" evidence="4">
    <location>
        <position position="387"/>
    </location>
</feature>
<dbReference type="InterPro" id="IPR020616">
    <property type="entry name" value="Thiolase_N"/>
</dbReference>